<name>A0A5Q2REV1_9ACTN</name>
<sequence>MTRAWKTAIGVTVVVFVAVLALVMAANGDDDNPSQPASRITEMEQSGEMSQIWEQHRQMLERMQEDASPAMLAIMNNDPMWQMMRTPEWARMDEQHQEDIDRMLGE</sequence>
<dbReference type="EMBL" id="CP045851">
    <property type="protein sequence ID" value="QGG94154.1"/>
    <property type="molecule type" value="Genomic_DNA"/>
</dbReference>
<evidence type="ECO:0000256" key="1">
    <source>
        <dbReference type="SAM" id="MobiDB-lite"/>
    </source>
</evidence>
<protein>
    <submittedName>
        <fullName evidence="2">Uncharacterized protein</fullName>
    </submittedName>
</protein>
<dbReference type="KEGG" id="atq:GH723_03015"/>
<feature type="region of interest" description="Disordered" evidence="1">
    <location>
        <begin position="27"/>
        <end position="50"/>
    </location>
</feature>
<keyword evidence="3" id="KW-1185">Reference proteome</keyword>
<dbReference type="AlphaFoldDB" id="A0A5Q2REV1"/>
<feature type="compositionally biased region" description="Polar residues" evidence="1">
    <location>
        <begin position="33"/>
        <end position="50"/>
    </location>
</feature>
<dbReference type="Proteomes" id="UP000334019">
    <property type="component" value="Chromosome"/>
</dbReference>
<evidence type="ECO:0000313" key="3">
    <source>
        <dbReference type="Proteomes" id="UP000334019"/>
    </source>
</evidence>
<dbReference type="RefSeq" id="WP_153758260.1">
    <property type="nucleotide sequence ID" value="NZ_CP045851.1"/>
</dbReference>
<evidence type="ECO:0000313" key="2">
    <source>
        <dbReference type="EMBL" id="QGG94154.1"/>
    </source>
</evidence>
<gene>
    <name evidence="2" type="ORF">GH723_03015</name>
</gene>
<proteinExistence type="predicted"/>
<reference evidence="2 3" key="1">
    <citation type="submission" date="2019-11" db="EMBL/GenBank/DDBJ databases">
        <authorList>
            <person name="He Y."/>
        </authorList>
    </citation>
    <scope>NUCLEOTIDE SEQUENCE [LARGE SCALE GENOMIC DNA]</scope>
    <source>
        <strain evidence="2 3">SCSIO 58843</strain>
    </source>
</reference>
<organism evidence="2 3">
    <name type="scientific">Actinomarinicola tropica</name>
    <dbReference type="NCBI Taxonomy" id="2789776"/>
    <lineage>
        <taxon>Bacteria</taxon>
        <taxon>Bacillati</taxon>
        <taxon>Actinomycetota</taxon>
        <taxon>Acidimicrobiia</taxon>
        <taxon>Acidimicrobiales</taxon>
        <taxon>Iamiaceae</taxon>
        <taxon>Actinomarinicola</taxon>
    </lineage>
</organism>
<accession>A0A5Q2REV1</accession>